<dbReference type="OrthoDB" id="195541at2"/>
<evidence type="ECO:0000313" key="2">
    <source>
        <dbReference type="EMBL" id="SDM61080.1"/>
    </source>
</evidence>
<sequence>MYRFCFLCGLLLWTTGVWAQAAFQPRPGDLLFQDLDCGPLCDAIETVTEGVAGANFSHVGIVSSVEGEDVWVTEAVSAGVKRTRLADFLARSHDAEGHPKVLVGRLKPAYQALIPAALAQLPRYEGKPYDGVYRMDDSTYYCSELVYAIFLPESPQPLFSVQPMTFNDPATGQPFPAWVDYYQQLGLPIPEGEPGLNPGSVSRAEALEIVHAYGRPSGWQPLK</sequence>
<reference evidence="2 3" key="1">
    <citation type="submission" date="2016-10" db="EMBL/GenBank/DDBJ databases">
        <authorList>
            <person name="de Groot N.N."/>
        </authorList>
    </citation>
    <scope>NUCLEOTIDE SEQUENCE [LARGE SCALE GENOMIC DNA]</scope>
    <source>
        <strain evidence="2 3">DSM 25186</strain>
    </source>
</reference>
<dbReference type="RefSeq" id="WP_089688352.1">
    <property type="nucleotide sequence ID" value="NZ_FNFO01000017.1"/>
</dbReference>
<dbReference type="SUPFAM" id="SSF54001">
    <property type="entry name" value="Cysteine proteinases"/>
    <property type="match status" value="1"/>
</dbReference>
<dbReference type="EMBL" id="FNFO01000017">
    <property type="protein sequence ID" value="SDM61080.1"/>
    <property type="molecule type" value="Genomic_DNA"/>
</dbReference>
<evidence type="ECO:0000313" key="3">
    <source>
        <dbReference type="Proteomes" id="UP000198510"/>
    </source>
</evidence>
<dbReference type="Pfam" id="PF05708">
    <property type="entry name" value="Peptidase_C92"/>
    <property type="match status" value="1"/>
</dbReference>
<dbReference type="AlphaFoldDB" id="A0A1G9UMC3"/>
<dbReference type="InterPro" id="IPR024453">
    <property type="entry name" value="Peptidase_C92"/>
</dbReference>
<gene>
    <name evidence="2" type="ORF">SAMN05421823_11714</name>
</gene>
<dbReference type="InterPro" id="IPR038765">
    <property type="entry name" value="Papain-like_cys_pep_sf"/>
</dbReference>
<dbReference type="Proteomes" id="UP000198510">
    <property type="component" value="Unassembled WGS sequence"/>
</dbReference>
<dbReference type="Gene3D" id="3.90.1720.10">
    <property type="entry name" value="endopeptidase domain like (from Nostoc punctiforme)"/>
    <property type="match status" value="1"/>
</dbReference>
<proteinExistence type="predicted"/>
<evidence type="ECO:0000256" key="1">
    <source>
        <dbReference type="SAM" id="SignalP"/>
    </source>
</evidence>
<protein>
    <submittedName>
        <fullName evidence="2">Permuted papain-like amidase enzyme, YaeF/YiiX, C92 family</fullName>
    </submittedName>
</protein>
<organism evidence="2 3">
    <name type="scientific">Catalinimonas alkaloidigena</name>
    <dbReference type="NCBI Taxonomy" id="1075417"/>
    <lineage>
        <taxon>Bacteria</taxon>
        <taxon>Pseudomonadati</taxon>
        <taxon>Bacteroidota</taxon>
        <taxon>Cytophagia</taxon>
        <taxon>Cytophagales</taxon>
        <taxon>Catalimonadaceae</taxon>
        <taxon>Catalinimonas</taxon>
    </lineage>
</organism>
<keyword evidence="1" id="KW-0732">Signal</keyword>
<feature type="chain" id="PRO_5011764644" evidence="1">
    <location>
        <begin position="20"/>
        <end position="223"/>
    </location>
</feature>
<dbReference type="STRING" id="1075417.SAMN05421823_11714"/>
<name>A0A1G9UMC3_9BACT</name>
<keyword evidence="3" id="KW-1185">Reference proteome</keyword>
<feature type="signal peptide" evidence="1">
    <location>
        <begin position="1"/>
        <end position="19"/>
    </location>
</feature>
<accession>A0A1G9UMC3</accession>